<proteinExistence type="predicted"/>
<dbReference type="AlphaFoldDB" id="B7QP13"/>
<dbReference type="EMBL" id="DS981011">
    <property type="protein sequence ID" value="EEC20585.1"/>
    <property type="molecule type" value="Genomic_DNA"/>
</dbReference>
<feature type="region of interest" description="Disordered" evidence="1">
    <location>
        <begin position="42"/>
        <end position="71"/>
    </location>
</feature>
<sequence length="129" mass="14052">MGNWHIFLLVRLKKKKYNAPSLPRVQMQNPRMNSPGLVREFSSTDSVVLPQHSPQTASRSGTQQTRQVPRMRSSGVCCGEWSRVGKTVYVNSVIGSFSSDSSDNDAILCACIVSLSPSGVVFGVIGTIH</sequence>
<evidence type="ECO:0000313" key="2">
    <source>
        <dbReference type="EMBL" id="EEC20585.1"/>
    </source>
</evidence>
<feature type="compositionally biased region" description="Polar residues" evidence="1">
    <location>
        <begin position="42"/>
        <end position="67"/>
    </location>
</feature>
<dbReference type="Proteomes" id="UP000001555">
    <property type="component" value="Unassembled WGS sequence"/>
</dbReference>
<dbReference type="PaxDb" id="6945-B7QP13"/>
<dbReference type="VEuPathDB" id="VectorBase:ISCI015501"/>
<dbReference type="EnsemblMetazoa" id="ISCW015501-RA">
    <property type="protein sequence ID" value="ISCW015501-PA"/>
    <property type="gene ID" value="ISCW015501"/>
</dbReference>
<organism>
    <name type="scientific">Ixodes scapularis</name>
    <name type="common">Black-legged tick</name>
    <name type="synonym">Deer tick</name>
    <dbReference type="NCBI Taxonomy" id="6945"/>
    <lineage>
        <taxon>Eukaryota</taxon>
        <taxon>Metazoa</taxon>
        <taxon>Ecdysozoa</taxon>
        <taxon>Arthropoda</taxon>
        <taxon>Chelicerata</taxon>
        <taxon>Arachnida</taxon>
        <taxon>Acari</taxon>
        <taxon>Parasitiformes</taxon>
        <taxon>Ixodida</taxon>
        <taxon>Ixodoidea</taxon>
        <taxon>Ixodidae</taxon>
        <taxon>Ixodinae</taxon>
        <taxon>Ixodes</taxon>
    </lineage>
</organism>
<protein>
    <submittedName>
        <fullName evidence="2 3">Uncharacterized protein</fullName>
    </submittedName>
</protein>
<evidence type="ECO:0000256" key="1">
    <source>
        <dbReference type="SAM" id="MobiDB-lite"/>
    </source>
</evidence>
<keyword evidence="4" id="KW-1185">Reference proteome</keyword>
<reference evidence="2 4" key="1">
    <citation type="submission" date="2008-03" db="EMBL/GenBank/DDBJ databases">
        <title>Annotation of Ixodes scapularis.</title>
        <authorList>
            <consortium name="Ixodes scapularis Genome Project Consortium"/>
            <person name="Caler E."/>
            <person name="Hannick L.I."/>
            <person name="Bidwell S."/>
            <person name="Joardar V."/>
            <person name="Thiagarajan M."/>
            <person name="Amedeo P."/>
            <person name="Galinsky K.J."/>
            <person name="Schobel S."/>
            <person name="Inman J."/>
            <person name="Hostetler J."/>
            <person name="Miller J."/>
            <person name="Hammond M."/>
            <person name="Megy K."/>
            <person name="Lawson D."/>
            <person name="Kodira C."/>
            <person name="Sutton G."/>
            <person name="Meyer J."/>
            <person name="Hill C.A."/>
            <person name="Birren B."/>
            <person name="Nene V."/>
            <person name="Collins F."/>
            <person name="Alarcon-Chaidez F."/>
            <person name="Wikel S."/>
            <person name="Strausberg R."/>
        </authorList>
    </citation>
    <scope>NUCLEOTIDE SEQUENCE [LARGE SCALE GENOMIC DNA]</scope>
    <source>
        <strain evidence="4">Wikel</strain>
        <strain evidence="2">Wikel colony</strain>
    </source>
</reference>
<evidence type="ECO:0000313" key="4">
    <source>
        <dbReference type="Proteomes" id="UP000001555"/>
    </source>
</evidence>
<accession>B7QP13</accession>
<dbReference type="HOGENOM" id="CLU_1951174_0_0_1"/>
<reference evidence="3" key="2">
    <citation type="submission" date="2020-05" db="UniProtKB">
        <authorList>
            <consortium name="EnsemblMetazoa"/>
        </authorList>
    </citation>
    <scope>IDENTIFICATION</scope>
    <source>
        <strain evidence="3">wikel</strain>
    </source>
</reference>
<dbReference type="InParanoid" id="B7QP13"/>
<name>B7QP13_IXOSC</name>
<evidence type="ECO:0000313" key="3">
    <source>
        <dbReference type="EnsemblMetazoa" id="ISCW015501-PA"/>
    </source>
</evidence>
<gene>
    <name evidence="2" type="ORF">IscW_ISCW015501</name>
</gene>
<dbReference type="EMBL" id="ABJB010589593">
    <property type="status" value="NOT_ANNOTATED_CDS"/>
    <property type="molecule type" value="Genomic_DNA"/>
</dbReference>
<dbReference type="VEuPathDB" id="VectorBase:ISCW015501"/>